<dbReference type="Proteomes" id="UP000178109">
    <property type="component" value="Unassembled WGS sequence"/>
</dbReference>
<comment type="caution">
    <text evidence="4">The sequence shown here is derived from an EMBL/GenBank/DDBJ whole genome shotgun (WGS) entry which is preliminary data.</text>
</comment>
<sequence length="1693" mass="186063">MRFSRIIIFVLIGSFLLQPLTPAIVQAAQTETSGQGNKTGQHKPLPPFPEDKEQMPIDWSQVDWDKEAILPKDQEEFNARLRELEARGRYAEVSQLKLKKRLWSDNEVMAHYQAPQEVQELVRGYRLNAKNASTPKHRAALKSLLSERIKTILLIQNYYPLDFNFDNNSQEQPDQNQINVNKTAPLKPRRINGVQKPDGNNIQFKIKSLLQNPSNAHWWEGKIKKPGKKVSWTERLLALIATPANAYYQPTTPIIEYYEGIEKNPIDNALYYLSQTQNEDGSWGDYSQYELTAWLTFILSQYNKTENDQYALAINYLKNTALKNNREKAIKAWVLISLGESYQALLDDLLTRQNPNGGYGLEDNYASDVITTLEVLAAFWKADNTLLPASLSYVLAQIQTDGSMRYASAAVPSYYLMNKTAEYLQPFGQVSQTTQDKLDLLTNYLAGRYDLEQESLANTNDVIDELMTLQTLKSYGLSPDKQASLTEKVKYQQAGNGSFGNTLHAQLAAFKALAQSDLIITNLQSTSSLVNGQAASFEVTIKNIGYLPSGNFKLYNFVDGFKINDGYTFNSLPPAGQATVTVNFDTILTRQIIGDTEIKFYVEAGNEFNYDNNWKTANFTFAANASGLPAMPLYHIEQQFSIDGIPALNIRYPRKNDPNRVNFVAGFRPAGTAEWQYYGIREDWNGAFLYPFAEGSVWEVTAGVLHNDLQTVTLLNDFTTITMSGNDALNTATVNGRVTIDASPAANISTFGYSVSGVADPDGNITYQNVRHGNSASGVNDSSYRQYDRLLTKFLTPKNGITNNVRLFSHLRADAAAPVISSLEIRWAANFIVKNQQTADLLVSVADNIITKETDFYYYDPAQSVWLYLGTEPVNSGQAWLQWYIPDTLLGAGYKVRAIARDYRANESTPVEWGPFQIVNGAPPGGSITVEGLTDNQWRLGETKNITWTSSGANAIATISSAWLYYAPTSSNYLGGNFHTAQGSISYTMPLVAGYAVPSAFVRMNVCDINNNCTQIQSDLFAIVDPSPPPPLPWGVPQVVDGISSVSGIDRYVQQVFENADGSVEIIYTEYDGQYYTDPGQYIRIVYRQLLNGVWQTPIVLKEHLYRDGVTSGVNFRPIQAVKASNGDIHIAYTRGTSSSDWRTDLDGREVYYLHLSGSAVVSDRNISAGAVYSDDPHLAVNEQNRVFITWRAGYSYVASSGTSTLRYVEGDGASSWTSPAAITSEPTSGYALALEQGAPVAVYQSNSQLNFIRRSGGDWSPAIAANEPASGISEMSLFSRGSNLFDLIYMFGNDTTSWRRSVRYLKLSVDWTGSTSLVLQKRIVVEQAGTEDLRYYIVLPREQGQYHVIYIKQLPGDGGSHVGYLYFDQNGPHFNNYISPALMNVDEYTLFGSEKAGVVTAYFSGYIGGTVKLLYNRADLSGLLAQLPPAPVLPPPITQSGSLRVAAGSLKPGQASRYNIYFTPSKNIASPGSLKIIFPKEFDLSLAAATNDISVSGGGVAWNTYQDGDLDYANNVLKLSWSSGVLTPGLMSTIFIGAVKNPAQNGNYSISAAVGSHNFTIASDTQNASLNIDSGLISIGASVPYQLTNPAISNIAPVETIIMASGSSQPISLVLADVNNDAITYSLTPSSGSISVAPEPASPVSNTQNGVSVNFTYYANGALGPQTITVTADDNEPVGGGLVVYNIQLFIF</sequence>
<evidence type="ECO:0000259" key="3">
    <source>
        <dbReference type="Pfam" id="PF07705"/>
    </source>
</evidence>
<gene>
    <name evidence="4" type="ORF">A3H70_02070</name>
</gene>
<name>A0A1G2BRR6_9BACT</name>
<proteinExistence type="predicted"/>
<dbReference type="Pfam" id="PF07705">
    <property type="entry name" value="CARDB"/>
    <property type="match status" value="1"/>
</dbReference>
<dbReference type="Gene3D" id="2.60.40.10">
    <property type="entry name" value="Immunoglobulins"/>
    <property type="match status" value="1"/>
</dbReference>
<dbReference type="STRING" id="1798553.A3H70_02070"/>
<feature type="domain" description="CARDB" evidence="3">
    <location>
        <begin position="516"/>
        <end position="615"/>
    </location>
</feature>
<evidence type="ECO:0000256" key="2">
    <source>
        <dbReference type="SAM" id="SignalP"/>
    </source>
</evidence>
<accession>A0A1G2BRR6</accession>
<feature type="signal peptide" evidence="2">
    <location>
        <begin position="1"/>
        <end position="27"/>
    </location>
</feature>
<reference evidence="4 5" key="1">
    <citation type="journal article" date="2016" name="Nat. Commun.">
        <title>Thousands of microbial genomes shed light on interconnected biogeochemical processes in an aquifer system.</title>
        <authorList>
            <person name="Anantharaman K."/>
            <person name="Brown C.T."/>
            <person name="Hug L.A."/>
            <person name="Sharon I."/>
            <person name="Castelle C.J."/>
            <person name="Probst A.J."/>
            <person name="Thomas B.C."/>
            <person name="Singh A."/>
            <person name="Wilkins M.J."/>
            <person name="Karaoz U."/>
            <person name="Brodie E.L."/>
            <person name="Williams K.H."/>
            <person name="Hubbard S.S."/>
            <person name="Banfield J.F."/>
        </authorList>
    </citation>
    <scope>NUCLEOTIDE SEQUENCE [LARGE SCALE GENOMIC DNA]</scope>
</reference>
<evidence type="ECO:0000313" key="4">
    <source>
        <dbReference type="EMBL" id="OGY91722.1"/>
    </source>
</evidence>
<feature type="region of interest" description="Disordered" evidence="1">
    <location>
        <begin position="31"/>
        <end position="53"/>
    </location>
</feature>
<keyword evidence="2" id="KW-0732">Signal</keyword>
<feature type="chain" id="PRO_5009582133" description="CARDB domain-containing protein" evidence="2">
    <location>
        <begin position="28"/>
        <end position="1693"/>
    </location>
</feature>
<organism evidence="4 5">
    <name type="scientific">Candidatus Komeilibacteria bacterium RIFCSPLOWO2_02_FULL_48_11</name>
    <dbReference type="NCBI Taxonomy" id="1798553"/>
    <lineage>
        <taxon>Bacteria</taxon>
        <taxon>Candidatus Komeiliibacteriota</taxon>
    </lineage>
</organism>
<evidence type="ECO:0000313" key="5">
    <source>
        <dbReference type="Proteomes" id="UP000178109"/>
    </source>
</evidence>
<dbReference type="InterPro" id="IPR011635">
    <property type="entry name" value="CARDB"/>
</dbReference>
<protein>
    <recommendedName>
        <fullName evidence="3">CARDB domain-containing protein</fullName>
    </recommendedName>
</protein>
<dbReference type="InterPro" id="IPR008930">
    <property type="entry name" value="Terpenoid_cyclase/PrenylTrfase"/>
</dbReference>
<dbReference type="Gene3D" id="1.50.10.20">
    <property type="match status" value="1"/>
</dbReference>
<dbReference type="InterPro" id="IPR013783">
    <property type="entry name" value="Ig-like_fold"/>
</dbReference>
<evidence type="ECO:0000256" key="1">
    <source>
        <dbReference type="SAM" id="MobiDB-lite"/>
    </source>
</evidence>
<dbReference type="EMBL" id="MHKO01000039">
    <property type="protein sequence ID" value="OGY91722.1"/>
    <property type="molecule type" value="Genomic_DNA"/>
</dbReference>
<dbReference type="SUPFAM" id="SSF48239">
    <property type="entry name" value="Terpenoid cyclases/Protein prenyltransferases"/>
    <property type="match status" value="1"/>
</dbReference>